<dbReference type="GO" id="GO:0004735">
    <property type="term" value="F:pyrroline-5-carboxylate reductase activity"/>
    <property type="evidence" value="ECO:0007669"/>
    <property type="project" value="UniProtKB-UniRule"/>
</dbReference>
<dbReference type="InterPro" id="IPR029036">
    <property type="entry name" value="P5CR_dimer"/>
</dbReference>
<dbReference type="FunFam" id="3.40.50.720:FF:000190">
    <property type="entry name" value="Pyrroline-5-carboxylate reductase"/>
    <property type="match status" value="1"/>
</dbReference>
<dbReference type="Pfam" id="PF03807">
    <property type="entry name" value="F420_oxidored"/>
    <property type="match status" value="1"/>
</dbReference>
<evidence type="ECO:0000256" key="6">
    <source>
        <dbReference type="ARBA" id="ARBA00022857"/>
    </source>
</evidence>
<evidence type="ECO:0000256" key="12">
    <source>
        <dbReference type="RuleBase" id="RU003903"/>
    </source>
</evidence>
<dbReference type="InterPro" id="IPR028939">
    <property type="entry name" value="P5C_Rdtase_cat_N"/>
</dbReference>
<evidence type="ECO:0000256" key="8">
    <source>
        <dbReference type="ARBA" id="ARBA00058118"/>
    </source>
</evidence>
<comment type="catalytic activity">
    <reaction evidence="9">
        <text>L-proline + NAD(+) = (S)-1-pyrroline-5-carboxylate + NADH + 2 H(+)</text>
        <dbReference type="Rhea" id="RHEA:14105"/>
        <dbReference type="ChEBI" id="CHEBI:15378"/>
        <dbReference type="ChEBI" id="CHEBI:17388"/>
        <dbReference type="ChEBI" id="CHEBI:57540"/>
        <dbReference type="ChEBI" id="CHEBI:57945"/>
        <dbReference type="ChEBI" id="CHEBI:60039"/>
        <dbReference type="EC" id="1.5.1.2"/>
    </reaction>
</comment>
<evidence type="ECO:0000259" key="14">
    <source>
        <dbReference type="Pfam" id="PF14748"/>
    </source>
</evidence>
<dbReference type="OrthoDB" id="9805754at2"/>
<dbReference type="InterPro" id="IPR008927">
    <property type="entry name" value="6-PGluconate_DH-like_C_sf"/>
</dbReference>
<keyword evidence="7 9" id="KW-0560">Oxidoreductase</keyword>
<dbReference type="InterPro" id="IPR000304">
    <property type="entry name" value="Pyrroline-COOH_reductase"/>
</dbReference>
<reference evidence="15 16" key="1">
    <citation type="submission" date="2016-08" db="EMBL/GenBank/DDBJ databases">
        <title>Novel Firmicutes and Novel Genomes.</title>
        <authorList>
            <person name="Poppleton D.I."/>
            <person name="Gribaldo S."/>
        </authorList>
    </citation>
    <scope>NUCLEOTIDE SEQUENCE [LARGE SCALE GENOMIC DNA]</scope>
    <source>
        <strain evidence="15 16">CTT3</strain>
    </source>
</reference>
<dbReference type="UniPathway" id="UPA00098">
    <property type="reaction ID" value="UER00361"/>
</dbReference>
<dbReference type="SUPFAM" id="SSF48179">
    <property type="entry name" value="6-phosphogluconate dehydrogenase C-terminal domain-like"/>
    <property type="match status" value="1"/>
</dbReference>
<evidence type="ECO:0000256" key="2">
    <source>
        <dbReference type="ARBA" id="ARBA00005525"/>
    </source>
</evidence>
<dbReference type="Pfam" id="PF14748">
    <property type="entry name" value="P5CR_dimer"/>
    <property type="match status" value="1"/>
</dbReference>
<dbReference type="EC" id="1.5.1.2" evidence="9 10"/>
<feature type="binding site" evidence="11">
    <location>
        <position position="54"/>
    </location>
    <ligand>
        <name>NADPH</name>
        <dbReference type="ChEBI" id="CHEBI:57783"/>
    </ligand>
</feature>
<evidence type="ECO:0000313" key="15">
    <source>
        <dbReference type="EMBL" id="RKD29571.1"/>
    </source>
</evidence>
<evidence type="ECO:0000313" key="16">
    <source>
        <dbReference type="Proteomes" id="UP000284177"/>
    </source>
</evidence>
<comment type="subcellular location">
    <subcellularLocation>
        <location evidence="1 9">Cytoplasm</location>
    </subcellularLocation>
</comment>
<feature type="binding site" evidence="11">
    <location>
        <begin position="7"/>
        <end position="12"/>
    </location>
    <ligand>
        <name>NADP(+)</name>
        <dbReference type="ChEBI" id="CHEBI:58349"/>
    </ligand>
</feature>
<gene>
    <name evidence="9" type="primary">proC</name>
    <name evidence="15" type="ORF">BET03_05795</name>
</gene>
<evidence type="ECO:0000256" key="4">
    <source>
        <dbReference type="ARBA" id="ARBA00022605"/>
    </source>
</evidence>
<dbReference type="AlphaFoldDB" id="A0A419SWJ8"/>
<feature type="binding site" evidence="11">
    <location>
        <begin position="67"/>
        <end position="70"/>
    </location>
    <ligand>
        <name>NADP(+)</name>
        <dbReference type="ChEBI" id="CHEBI:58349"/>
    </ligand>
</feature>
<dbReference type="EMBL" id="MCIB01000037">
    <property type="protein sequence ID" value="RKD29571.1"/>
    <property type="molecule type" value="Genomic_DNA"/>
</dbReference>
<name>A0A419SWJ8_9FIRM</name>
<dbReference type="InterPro" id="IPR036291">
    <property type="entry name" value="NAD(P)-bd_dom_sf"/>
</dbReference>
<evidence type="ECO:0000256" key="5">
    <source>
        <dbReference type="ARBA" id="ARBA00022650"/>
    </source>
</evidence>
<keyword evidence="6 9" id="KW-0521">NADP</keyword>
<comment type="caution">
    <text evidence="15">The sequence shown here is derived from an EMBL/GenBank/DDBJ whole genome shotgun (WGS) entry which is preliminary data.</text>
</comment>
<dbReference type="Gene3D" id="3.40.50.720">
    <property type="entry name" value="NAD(P)-binding Rossmann-like Domain"/>
    <property type="match status" value="1"/>
</dbReference>
<dbReference type="SUPFAM" id="SSF51735">
    <property type="entry name" value="NAD(P)-binding Rossmann-fold domains"/>
    <property type="match status" value="1"/>
</dbReference>
<protein>
    <recommendedName>
        <fullName evidence="9 10">Pyrroline-5-carboxylate reductase</fullName>
        <shortName evidence="9">P5C reductase</shortName>
        <shortName evidence="9">P5CR</shortName>
        <ecNumber evidence="9 10">1.5.1.2</ecNumber>
    </recommendedName>
    <alternativeName>
        <fullName evidence="9">PCA reductase</fullName>
    </alternativeName>
</protein>
<dbReference type="GO" id="GO:0005737">
    <property type="term" value="C:cytoplasm"/>
    <property type="evidence" value="ECO:0007669"/>
    <property type="project" value="UniProtKB-SubCell"/>
</dbReference>
<accession>A0A419SWJ8</accession>
<comment type="catalytic activity">
    <reaction evidence="9 12">
        <text>L-proline + NADP(+) = (S)-1-pyrroline-5-carboxylate + NADPH + 2 H(+)</text>
        <dbReference type="Rhea" id="RHEA:14109"/>
        <dbReference type="ChEBI" id="CHEBI:15378"/>
        <dbReference type="ChEBI" id="CHEBI:17388"/>
        <dbReference type="ChEBI" id="CHEBI:57783"/>
        <dbReference type="ChEBI" id="CHEBI:58349"/>
        <dbReference type="ChEBI" id="CHEBI:60039"/>
        <dbReference type="EC" id="1.5.1.2"/>
    </reaction>
</comment>
<evidence type="ECO:0000256" key="7">
    <source>
        <dbReference type="ARBA" id="ARBA00023002"/>
    </source>
</evidence>
<feature type="domain" description="Pyrroline-5-carboxylate reductase dimerisation" evidence="14">
    <location>
        <begin position="160"/>
        <end position="264"/>
    </location>
</feature>
<dbReference type="PANTHER" id="PTHR11645:SF0">
    <property type="entry name" value="PYRROLINE-5-CARBOXYLATE REDUCTASE 3"/>
    <property type="match status" value="1"/>
</dbReference>
<dbReference type="FunFam" id="1.10.3730.10:FF:000001">
    <property type="entry name" value="Pyrroline-5-carboxylate reductase"/>
    <property type="match status" value="1"/>
</dbReference>
<dbReference type="HAMAP" id="MF_01925">
    <property type="entry name" value="P5C_reductase"/>
    <property type="match status" value="1"/>
</dbReference>
<feature type="domain" description="Pyrroline-5-carboxylate reductase catalytic N-terminal" evidence="13">
    <location>
        <begin position="3"/>
        <end position="95"/>
    </location>
</feature>
<sequence length="266" mass="29668">MYKIGLIGAGNMGFAIMKGLLKEYLYSHIVFTDKSREKKERIKEKLKIKYINDNKELAQKSKFIVLAVKPQNYDQVISEIDSVLNEKNIIVSIAPGITIQYIKERLRKDIKVVRAMPNTPALVGEGMTAISFSNDEFEEEEIKDVKKIFKSLGETVIIDEKYQDAIVPISGSSPAYVYMFIEAMADAGVLMGLPRELSYKLASQTVLGAAKMVLETGKHPGELKDNVCSPGGTTIEAVANLEKNGFRGVIIEGMNKCYEKTKKMKN</sequence>
<evidence type="ECO:0000259" key="13">
    <source>
        <dbReference type="Pfam" id="PF03807"/>
    </source>
</evidence>
<evidence type="ECO:0000256" key="10">
    <source>
        <dbReference type="NCBIfam" id="TIGR00112"/>
    </source>
</evidence>
<keyword evidence="4 9" id="KW-0028">Amino-acid biosynthesis</keyword>
<evidence type="ECO:0000256" key="9">
    <source>
        <dbReference type="HAMAP-Rule" id="MF_01925"/>
    </source>
</evidence>
<dbReference type="NCBIfam" id="TIGR00112">
    <property type="entry name" value="proC"/>
    <property type="match status" value="1"/>
</dbReference>
<dbReference type="PANTHER" id="PTHR11645">
    <property type="entry name" value="PYRROLINE-5-CARBOXYLATE REDUCTASE"/>
    <property type="match status" value="1"/>
</dbReference>
<comment type="pathway">
    <text evidence="9 12">Amino-acid biosynthesis; L-proline biosynthesis; L-proline from L-glutamate 5-semialdehyde: step 1/1.</text>
</comment>
<keyword evidence="16" id="KW-1185">Reference proteome</keyword>
<keyword evidence="3 9" id="KW-0963">Cytoplasm</keyword>
<dbReference type="Gene3D" id="1.10.3730.10">
    <property type="entry name" value="ProC C-terminal domain-like"/>
    <property type="match status" value="1"/>
</dbReference>
<keyword evidence="5 9" id="KW-0641">Proline biosynthesis</keyword>
<evidence type="ECO:0000256" key="11">
    <source>
        <dbReference type="PIRSR" id="PIRSR000193-1"/>
    </source>
</evidence>
<dbReference type="InterPro" id="IPR053790">
    <property type="entry name" value="P5CR-like_CS"/>
</dbReference>
<comment type="function">
    <text evidence="8 9">Catalyzes the reduction of 1-pyrroline-5-carboxylate (PCA) to L-proline.</text>
</comment>
<dbReference type="RefSeq" id="WP_120170519.1">
    <property type="nucleotide sequence ID" value="NZ_MCIB01000037.1"/>
</dbReference>
<proteinExistence type="inferred from homology"/>
<dbReference type="Proteomes" id="UP000284177">
    <property type="component" value="Unassembled WGS sequence"/>
</dbReference>
<dbReference type="GO" id="GO:0055129">
    <property type="term" value="P:L-proline biosynthetic process"/>
    <property type="evidence" value="ECO:0007669"/>
    <property type="project" value="UniProtKB-UniRule"/>
</dbReference>
<dbReference type="PROSITE" id="PS00521">
    <property type="entry name" value="P5CR"/>
    <property type="match status" value="1"/>
</dbReference>
<dbReference type="PIRSF" id="PIRSF000193">
    <property type="entry name" value="Pyrrol-5-carb_rd"/>
    <property type="match status" value="1"/>
</dbReference>
<organism evidence="15 16">
    <name type="scientific">Thermohalobacter berrensis</name>
    <dbReference type="NCBI Taxonomy" id="99594"/>
    <lineage>
        <taxon>Bacteria</taxon>
        <taxon>Bacillati</taxon>
        <taxon>Bacillota</taxon>
        <taxon>Tissierellia</taxon>
        <taxon>Tissierellales</taxon>
        <taxon>Thermohalobacteraceae</taxon>
        <taxon>Thermohalobacter</taxon>
    </lineage>
</organism>
<comment type="similarity">
    <text evidence="2 9 12">Belongs to the pyrroline-5-carboxylate reductase family.</text>
</comment>
<evidence type="ECO:0000256" key="3">
    <source>
        <dbReference type="ARBA" id="ARBA00022490"/>
    </source>
</evidence>
<evidence type="ECO:0000256" key="1">
    <source>
        <dbReference type="ARBA" id="ARBA00004496"/>
    </source>
</evidence>